<evidence type="ECO:0000313" key="2">
    <source>
        <dbReference type="Proteomes" id="UP000451565"/>
    </source>
</evidence>
<keyword evidence="2" id="KW-1185">Reference proteome</keyword>
<organism evidence="1 2">
    <name type="scientific">Glaciimonas soli</name>
    <dbReference type="NCBI Taxonomy" id="2590999"/>
    <lineage>
        <taxon>Bacteria</taxon>
        <taxon>Pseudomonadati</taxon>
        <taxon>Pseudomonadota</taxon>
        <taxon>Betaproteobacteria</taxon>
        <taxon>Burkholderiales</taxon>
        <taxon>Oxalobacteraceae</taxon>
        <taxon>Glaciimonas</taxon>
    </lineage>
</organism>
<name>A0A843YV00_9BURK</name>
<comment type="caution">
    <text evidence="1">The sequence shown here is derived from an EMBL/GenBank/DDBJ whole genome shotgun (WGS) entry which is preliminary data.</text>
</comment>
<dbReference type="Proteomes" id="UP000451565">
    <property type="component" value="Unassembled WGS sequence"/>
</dbReference>
<gene>
    <name evidence="1" type="ORF">GEV47_10620</name>
</gene>
<accession>A0A843YV00</accession>
<protein>
    <submittedName>
        <fullName evidence="1">Uncharacterized protein</fullName>
    </submittedName>
</protein>
<dbReference type="RefSeq" id="WP_153234769.1">
    <property type="nucleotide sequence ID" value="NZ_WINI01000005.1"/>
</dbReference>
<sequence>MTNLTITSDSLYGMESTPTSILLRFGKRELFICRDYYKRLYKSNPLIECSAGVQPGHLQILLLRRWLVVMSKAH</sequence>
<dbReference type="AlphaFoldDB" id="A0A843YV00"/>
<proteinExistence type="predicted"/>
<dbReference type="OrthoDB" id="8704182at2"/>
<dbReference type="EMBL" id="WINI01000005">
    <property type="protein sequence ID" value="MQR01131.1"/>
    <property type="molecule type" value="Genomic_DNA"/>
</dbReference>
<reference evidence="1 2" key="1">
    <citation type="submission" date="2019-10" db="EMBL/GenBank/DDBJ databases">
        <title>Glaciimonas soli sp. nov., a psychrophilic bacterium isolated from the forest soil of a high elevation mountain in Taiwan.</title>
        <authorList>
            <person name="Wang L.-T."/>
            <person name="Shieh W.Y."/>
        </authorList>
    </citation>
    <scope>NUCLEOTIDE SEQUENCE [LARGE SCALE GENOMIC DNA]</scope>
    <source>
        <strain evidence="1 2">GS1</strain>
    </source>
</reference>
<evidence type="ECO:0000313" key="1">
    <source>
        <dbReference type="EMBL" id="MQR01131.1"/>
    </source>
</evidence>